<dbReference type="InterPro" id="IPR004046">
    <property type="entry name" value="GST_C"/>
</dbReference>
<evidence type="ECO:0000256" key="5">
    <source>
        <dbReference type="ARBA" id="ARBA00041523"/>
    </source>
</evidence>
<dbReference type="PROSITE" id="PS50404">
    <property type="entry name" value="GST_NTER"/>
    <property type="match status" value="1"/>
</dbReference>
<proteinExistence type="inferred from homology"/>
<reference evidence="9" key="1">
    <citation type="submission" date="2022-01" db="EMBL/GenBank/DDBJ databases">
        <authorList>
            <person name="King R."/>
        </authorList>
    </citation>
    <scope>NUCLEOTIDE SEQUENCE</scope>
</reference>
<dbReference type="InterPro" id="IPR040079">
    <property type="entry name" value="Glutathione_S-Trfase"/>
</dbReference>
<feature type="domain" description="GST N-terminal" evidence="7">
    <location>
        <begin position="2"/>
        <end position="83"/>
    </location>
</feature>
<dbReference type="Gene3D" id="1.20.1050.10">
    <property type="match status" value="1"/>
</dbReference>
<comment type="catalytic activity">
    <reaction evidence="6">
        <text>RX + glutathione = an S-substituted glutathione + a halide anion + H(+)</text>
        <dbReference type="Rhea" id="RHEA:16437"/>
        <dbReference type="ChEBI" id="CHEBI:15378"/>
        <dbReference type="ChEBI" id="CHEBI:16042"/>
        <dbReference type="ChEBI" id="CHEBI:17792"/>
        <dbReference type="ChEBI" id="CHEBI:57925"/>
        <dbReference type="ChEBI" id="CHEBI:90779"/>
        <dbReference type="EC" id="2.5.1.18"/>
    </reaction>
</comment>
<evidence type="ECO:0000256" key="6">
    <source>
        <dbReference type="ARBA" id="ARBA00047960"/>
    </source>
</evidence>
<evidence type="ECO:0000313" key="10">
    <source>
        <dbReference type="Proteomes" id="UP001153620"/>
    </source>
</evidence>
<evidence type="ECO:0000256" key="3">
    <source>
        <dbReference type="ARBA" id="ARBA00012452"/>
    </source>
</evidence>
<dbReference type="SFLD" id="SFLDG00358">
    <property type="entry name" value="Main_(cytGST)"/>
    <property type="match status" value="1"/>
</dbReference>
<comment type="similarity">
    <text evidence="1">Belongs to the GST superfamily. Theta family.</text>
</comment>
<dbReference type="Pfam" id="PF00043">
    <property type="entry name" value="GST_C"/>
    <property type="match status" value="1"/>
</dbReference>
<dbReference type="OrthoDB" id="2309723at2759"/>
<feature type="domain" description="GST C-terminal" evidence="8">
    <location>
        <begin position="89"/>
        <end position="212"/>
    </location>
</feature>
<dbReference type="EC" id="2.5.1.18" evidence="3"/>
<dbReference type="GO" id="GO:0006749">
    <property type="term" value="P:glutathione metabolic process"/>
    <property type="evidence" value="ECO:0007669"/>
    <property type="project" value="TreeGrafter"/>
</dbReference>
<name>A0A9N9S5R2_9DIPT</name>
<dbReference type="CDD" id="cd03177">
    <property type="entry name" value="GST_C_Delta_Epsilon"/>
    <property type="match status" value="1"/>
</dbReference>
<evidence type="ECO:0000313" key="9">
    <source>
        <dbReference type="EMBL" id="CAG9810609.1"/>
    </source>
</evidence>
<dbReference type="Pfam" id="PF13409">
    <property type="entry name" value="GST_N_2"/>
    <property type="match status" value="1"/>
</dbReference>
<dbReference type="AlphaFoldDB" id="A0A9N9S5R2"/>
<dbReference type="InterPro" id="IPR010987">
    <property type="entry name" value="Glutathione-S-Trfase_C-like"/>
</dbReference>
<dbReference type="SFLD" id="SFLDG01153">
    <property type="entry name" value="Main.4:_Theta-like"/>
    <property type="match status" value="1"/>
</dbReference>
<dbReference type="EMBL" id="OU895880">
    <property type="protein sequence ID" value="CAG9810609.1"/>
    <property type="molecule type" value="Genomic_DNA"/>
</dbReference>
<dbReference type="InterPro" id="IPR036249">
    <property type="entry name" value="Thioredoxin-like_sf"/>
</dbReference>
<dbReference type="PANTHER" id="PTHR43969:SF4">
    <property type="entry name" value="FI01423P-RELATED"/>
    <property type="match status" value="1"/>
</dbReference>
<dbReference type="FunFam" id="3.40.30.10:FF:000034">
    <property type="entry name" value="glutathione S-transferase 1"/>
    <property type="match status" value="1"/>
</dbReference>
<evidence type="ECO:0000256" key="4">
    <source>
        <dbReference type="ARBA" id="ARBA00022679"/>
    </source>
</evidence>
<dbReference type="SFLD" id="SFLDS00019">
    <property type="entry name" value="Glutathione_Transferase_(cytos"/>
    <property type="match status" value="1"/>
</dbReference>
<reference evidence="9" key="2">
    <citation type="submission" date="2022-10" db="EMBL/GenBank/DDBJ databases">
        <authorList>
            <consortium name="ENA_rothamsted_submissions"/>
            <consortium name="culmorum"/>
            <person name="King R."/>
        </authorList>
    </citation>
    <scope>NUCLEOTIDE SEQUENCE</scope>
</reference>
<dbReference type="PANTHER" id="PTHR43969">
    <property type="entry name" value="GLUTATHIONE S TRANSFERASE D10, ISOFORM A-RELATED"/>
    <property type="match status" value="1"/>
</dbReference>
<protein>
    <recommendedName>
        <fullName evidence="3">glutathione transferase</fullName>
        <ecNumber evidence="3">2.5.1.18</ecNumber>
    </recommendedName>
    <alternativeName>
        <fullName evidence="5">GST class-theta</fullName>
    </alternativeName>
</protein>
<keyword evidence="4" id="KW-0808">Transferase</keyword>
<keyword evidence="10" id="KW-1185">Reference proteome</keyword>
<comment type="subunit">
    <text evidence="2">Homodimer.</text>
</comment>
<evidence type="ECO:0000259" key="7">
    <source>
        <dbReference type="PROSITE" id="PS50404"/>
    </source>
</evidence>
<dbReference type="SUPFAM" id="SSF47616">
    <property type="entry name" value="GST C-terminal domain-like"/>
    <property type="match status" value="1"/>
</dbReference>
<dbReference type="GO" id="GO:0004364">
    <property type="term" value="F:glutathione transferase activity"/>
    <property type="evidence" value="ECO:0007669"/>
    <property type="project" value="UniProtKB-EC"/>
</dbReference>
<dbReference type="Gene3D" id="3.40.30.10">
    <property type="entry name" value="Glutaredoxin"/>
    <property type="match status" value="1"/>
</dbReference>
<dbReference type="PROSITE" id="PS50405">
    <property type="entry name" value="GST_CTER"/>
    <property type="match status" value="1"/>
</dbReference>
<evidence type="ECO:0000256" key="2">
    <source>
        <dbReference type="ARBA" id="ARBA00011738"/>
    </source>
</evidence>
<accession>A0A9N9S5R2</accession>
<evidence type="ECO:0000256" key="1">
    <source>
        <dbReference type="ARBA" id="ARBA00009899"/>
    </source>
</evidence>
<dbReference type="InterPro" id="IPR004045">
    <property type="entry name" value="Glutathione_S-Trfase_N"/>
</dbReference>
<sequence length="229" mass="26695">MRRPTLFYIPLSPPARTALITAKEIGLDLEVKIVDMFSGEHKSEKYRKINPLAKVPALSDDDVYVWDSHAIAIYLVERYATDDILYPKDILMRTKVNQMLFFEATILFQRLYDTVVPIYQQKRKELTQENINSVHDAYELLDGFFQEDQKYFCGSHMTIADISIWCTLLSLRFLVPIDEHKYGKLEKWLKLMKTRPTYELNQNGANQHYGFIKACMEGKAFVPAPRTSN</sequence>
<dbReference type="Proteomes" id="UP001153620">
    <property type="component" value="Chromosome 4"/>
</dbReference>
<dbReference type="SUPFAM" id="SSF52833">
    <property type="entry name" value="Thioredoxin-like"/>
    <property type="match status" value="1"/>
</dbReference>
<dbReference type="InterPro" id="IPR036282">
    <property type="entry name" value="Glutathione-S-Trfase_C_sf"/>
</dbReference>
<gene>
    <name evidence="9" type="ORF">CHIRRI_LOCUS13422</name>
</gene>
<organism evidence="9 10">
    <name type="scientific">Chironomus riparius</name>
    <dbReference type="NCBI Taxonomy" id="315576"/>
    <lineage>
        <taxon>Eukaryota</taxon>
        <taxon>Metazoa</taxon>
        <taxon>Ecdysozoa</taxon>
        <taxon>Arthropoda</taxon>
        <taxon>Hexapoda</taxon>
        <taxon>Insecta</taxon>
        <taxon>Pterygota</taxon>
        <taxon>Neoptera</taxon>
        <taxon>Endopterygota</taxon>
        <taxon>Diptera</taxon>
        <taxon>Nematocera</taxon>
        <taxon>Chironomoidea</taxon>
        <taxon>Chironomidae</taxon>
        <taxon>Chironominae</taxon>
        <taxon>Chironomus</taxon>
    </lineage>
</organism>
<dbReference type="FunFam" id="1.20.1050.10:FF:000007">
    <property type="entry name" value="Glutathione S-transferase 1-1"/>
    <property type="match status" value="1"/>
</dbReference>
<evidence type="ECO:0000259" key="8">
    <source>
        <dbReference type="PROSITE" id="PS50405"/>
    </source>
</evidence>